<comment type="caution">
    <text evidence="1">The sequence shown here is derived from an EMBL/GenBank/DDBJ whole genome shotgun (WGS) entry which is preliminary data.</text>
</comment>
<organism evidence="1 2">
    <name type="scientific">Mycena metata</name>
    <dbReference type="NCBI Taxonomy" id="1033252"/>
    <lineage>
        <taxon>Eukaryota</taxon>
        <taxon>Fungi</taxon>
        <taxon>Dikarya</taxon>
        <taxon>Basidiomycota</taxon>
        <taxon>Agaricomycotina</taxon>
        <taxon>Agaricomycetes</taxon>
        <taxon>Agaricomycetidae</taxon>
        <taxon>Agaricales</taxon>
        <taxon>Marasmiineae</taxon>
        <taxon>Mycenaceae</taxon>
        <taxon>Mycena</taxon>
    </lineage>
</organism>
<gene>
    <name evidence="1" type="ORF">B0H16DRAFT_1718457</name>
</gene>
<dbReference type="EMBL" id="JARKIB010000029">
    <property type="protein sequence ID" value="KAJ7763820.1"/>
    <property type="molecule type" value="Genomic_DNA"/>
</dbReference>
<protein>
    <submittedName>
        <fullName evidence="1">Uncharacterized protein</fullName>
    </submittedName>
</protein>
<evidence type="ECO:0000313" key="1">
    <source>
        <dbReference type="EMBL" id="KAJ7763820.1"/>
    </source>
</evidence>
<evidence type="ECO:0000313" key="2">
    <source>
        <dbReference type="Proteomes" id="UP001215598"/>
    </source>
</evidence>
<keyword evidence="2" id="KW-1185">Reference proteome</keyword>
<proteinExistence type="predicted"/>
<sequence length="68" mass="7925">MHHYLRSGMSYRLDGVQAMDETDFHPELLISPDTDSLRWTCQVLRNLAFYGLVRVYSSQQVVPIRLPT</sequence>
<dbReference type="AlphaFoldDB" id="A0AAD7JH88"/>
<dbReference type="Proteomes" id="UP001215598">
    <property type="component" value="Unassembled WGS sequence"/>
</dbReference>
<name>A0AAD7JH88_9AGAR</name>
<accession>A0AAD7JH88</accession>
<reference evidence="1" key="1">
    <citation type="submission" date="2023-03" db="EMBL/GenBank/DDBJ databases">
        <title>Massive genome expansion in bonnet fungi (Mycena s.s.) driven by repeated elements and novel gene families across ecological guilds.</title>
        <authorList>
            <consortium name="Lawrence Berkeley National Laboratory"/>
            <person name="Harder C.B."/>
            <person name="Miyauchi S."/>
            <person name="Viragh M."/>
            <person name="Kuo A."/>
            <person name="Thoen E."/>
            <person name="Andreopoulos B."/>
            <person name="Lu D."/>
            <person name="Skrede I."/>
            <person name="Drula E."/>
            <person name="Henrissat B."/>
            <person name="Morin E."/>
            <person name="Kohler A."/>
            <person name="Barry K."/>
            <person name="LaButti K."/>
            <person name="Morin E."/>
            <person name="Salamov A."/>
            <person name="Lipzen A."/>
            <person name="Mereny Z."/>
            <person name="Hegedus B."/>
            <person name="Baldrian P."/>
            <person name="Stursova M."/>
            <person name="Weitz H."/>
            <person name="Taylor A."/>
            <person name="Grigoriev I.V."/>
            <person name="Nagy L.G."/>
            <person name="Martin F."/>
            <person name="Kauserud H."/>
        </authorList>
    </citation>
    <scope>NUCLEOTIDE SEQUENCE</scope>
    <source>
        <strain evidence="1">CBHHK182m</strain>
    </source>
</reference>